<feature type="compositionally biased region" description="Basic residues" evidence="1">
    <location>
        <begin position="120"/>
        <end position="129"/>
    </location>
</feature>
<accession>A0ABU6IJZ3</accession>
<organism evidence="2 3">
    <name type="scientific">Adlercreutzia wanghongyangiae</name>
    <dbReference type="NCBI Taxonomy" id="3111451"/>
    <lineage>
        <taxon>Bacteria</taxon>
        <taxon>Bacillati</taxon>
        <taxon>Actinomycetota</taxon>
        <taxon>Coriobacteriia</taxon>
        <taxon>Eggerthellales</taxon>
        <taxon>Eggerthellaceae</taxon>
        <taxon>Adlercreutzia</taxon>
    </lineage>
</organism>
<dbReference type="InterPro" id="IPR038695">
    <property type="entry name" value="Saro_0823-like_sf"/>
</dbReference>
<dbReference type="EMBL" id="JAYMFF010000020">
    <property type="protein sequence ID" value="MEC4176739.1"/>
    <property type="molecule type" value="Genomic_DNA"/>
</dbReference>
<sequence>MIDGGGAPFGGTWLVAASALMRLRGLAQRAPDRTVMVFPHCRDVHTLTMRHPLDIAFVSEEGRVVAVYRLVLPGVRLRHRRAAAVIERFAQPGAWFEKGDSIELPSRRGGKRGTRERGPRRGKRRIPWS</sequence>
<dbReference type="Gene3D" id="2.60.120.1140">
    <property type="entry name" value="Protein of unknown function DUF192"/>
    <property type="match status" value="1"/>
</dbReference>
<feature type="region of interest" description="Disordered" evidence="1">
    <location>
        <begin position="100"/>
        <end position="129"/>
    </location>
</feature>
<proteinExistence type="predicted"/>
<evidence type="ECO:0000256" key="1">
    <source>
        <dbReference type="SAM" id="MobiDB-lite"/>
    </source>
</evidence>
<gene>
    <name evidence="2" type="ORF">VIN30_09805</name>
</gene>
<reference evidence="2 3" key="1">
    <citation type="submission" date="2024-01" db="EMBL/GenBank/DDBJ databases">
        <title>novel species in genus Adlercreutzia.</title>
        <authorList>
            <person name="Liu X."/>
        </authorList>
    </citation>
    <scope>NUCLEOTIDE SEQUENCE [LARGE SCALE GENOMIC DNA]</scope>
    <source>
        <strain evidence="2 3">R7</strain>
    </source>
</reference>
<comment type="caution">
    <text evidence="2">The sequence shown here is derived from an EMBL/GenBank/DDBJ whole genome shotgun (WGS) entry which is preliminary data.</text>
</comment>
<evidence type="ECO:0000313" key="2">
    <source>
        <dbReference type="EMBL" id="MEC4176739.1"/>
    </source>
</evidence>
<dbReference type="RefSeq" id="WP_338211227.1">
    <property type="nucleotide sequence ID" value="NZ_JAYMFF010000020.1"/>
</dbReference>
<dbReference type="Pfam" id="PF02643">
    <property type="entry name" value="DUF192"/>
    <property type="match status" value="1"/>
</dbReference>
<keyword evidence="3" id="KW-1185">Reference proteome</keyword>
<protein>
    <submittedName>
        <fullName evidence="2">DUF192 domain-containing protein</fullName>
    </submittedName>
</protein>
<evidence type="ECO:0000313" key="3">
    <source>
        <dbReference type="Proteomes" id="UP001349994"/>
    </source>
</evidence>
<dbReference type="InterPro" id="IPR003795">
    <property type="entry name" value="DUF192"/>
</dbReference>
<dbReference type="Proteomes" id="UP001349994">
    <property type="component" value="Unassembled WGS sequence"/>
</dbReference>
<name>A0ABU6IJZ3_9ACTN</name>